<dbReference type="Proteomes" id="UP001055811">
    <property type="component" value="Linkage Group LG04"/>
</dbReference>
<name>A0ACB9E2F0_CICIN</name>
<keyword evidence="2" id="KW-1185">Reference proteome</keyword>
<sequence length="109" mass="12292">MGLIEQQRPSQFVRVATEAPQDPQPAYAQPGKRRRRQAAVPAEPAPQSQQEEVTEMRRLHDRVARMEEQLEWIGGVLLELATQQGHRPRPFPVQAHDHMASSSRPPGGD</sequence>
<accession>A0ACB9E2F0</accession>
<protein>
    <submittedName>
        <fullName evidence="1">Uncharacterized protein</fullName>
    </submittedName>
</protein>
<organism evidence="1 2">
    <name type="scientific">Cichorium intybus</name>
    <name type="common">Chicory</name>
    <dbReference type="NCBI Taxonomy" id="13427"/>
    <lineage>
        <taxon>Eukaryota</taxon>
        <taxon>Viridiplantae</taxon>
        <taxon>Streptophyta</taxon>
        <taxon>Embryophyta</taxon>
        <taxon>Tracheophyta</taxon>
        <taxon>Spermatophyta</taxon>
        <taxon>Magnoliopsida</taxon>
        <taxon>eudicotyledons</taxon>
        <taxon>Gunneridae</taxon>
        <taxon>Pentapetalae</taxon>
        <taxon>asterids</taxon>
        <taxon>campanulids</taxon>
        <taxon>Asterales</taxon>
        <taxon>Asteraceae</taxon>
        <taxon>Cichorioideae</taxon>
        <taxon>Cichorieae</taxon>
        <taxon>Cichoriinae</taxon>
        <taxon>Cichorium</taxon>
    </lineage>
</organism>
<reference evidence="2" key="1">
    <citation type="journal article" date="2022" name="Mol. Ecol. Resour.">
        <title>The genomes of chicory, endive, great burdock and yacon provide insights into Asteraceae palaeo-polyploidization history and plant inulin production.</title>
        <authorList>
            <person name="Fan W."/>
            <person name="Wang S."/>
            <person name="Wang H."/>
            <person name="Wang A."/>
            <person name="Jiang F."/>
            <person name="Liu H."/>
            <person name="Zhao H."/>
            <person name="Xu D."/>
            <person name="Zhang Y."/>
        </authorList>
    </citation>
    <scope>NUCLEOTIDE SEQUENCE [LARGE SCALE GENOMIC DNA]</scope>
    <source>
        <strain evidence="2">cv. Punajuju</strain>
    </source>
</reference>
<proteinExistence type="predicted"/>
<reference evidence="1 2" key="2">
    <citation type="journal article" date="2022" name="Mol. Ecol. Resour.">
        <title>The genomes of chicory, endive, great burdock and yacon provide insights into Asteraceae paleo-polyploidization history and plant inulin production.</title>
        <authorList>
            <person name="Fan W."/>
            <person name="Wang S."/>
            <person name="Wang H."/>
            <person name="Wang A."/>
            <person name="Jiang F."/>
            <person name="Liu H."/>
            <person name="Zhao H."/>
            <person name="Xu D."/>
            <person name="Zhang Y."/>
        </authorList>
    </citation>
    <scope>NUCLEOTIDE SEQUENCE [LARGE SCALE GENOMIC DNA]</scope>
    <source>
        <strain evidence="2">cv. Punajuju</strain>
        <tissue evidence="1">Leaves</tissue>
    </source>
</reference>
<dbReference type="EMBL" id="CM042012">
    <property type="protein sequence ID" value="KAI3752885.1"/>
    <property type="molecule type" value="Genomic_DNA"/>
</dbReference>
<evidence type="ECO:0000313" key="2">
    <source>
        <dbReference type="Proteomes" id="UP001055811"/>
    </source>
</evidence>
<comment type="caution">
    <text evidence="1">The sequence shown here is derived from an EMBL/GenBank/DDBJ whole genome shotgun (WGS) entry which is preliminary data.</text>
</comment>
<evidence type="ECO:0000313" key="1">
    <source>
        <dbReference type="EMBL" id="KAI3752885.1"/>
    </source>
</evidence>
<gene>
    <name evidence="1" type="ORF">L2E82_24925</name>
</gene>